<dbReference type="RefSeq" id="WP_146921838.1">
    <property type="nucleotide sequence ID" value="NZ_CP042430.1"/>
</dbReference>
<reference evidence="6 7" key="1">
    <citation type="journal article" date="2018" name="J. Microbiol.">
        <title>Baekduia soli gen. nov., sp. nov., a novel bacterium isolated from the soil of Baekdu Mountain and proposal of a novel family name, Baekduiaceae fam. nov.</title>
        <authorList>
            <person name="An D.S."/>
            <person name="Siddiqi M.Z."/>
            <person name="Kim K.H."/>
            <person name="Yu H.S."/>
            <person name="Im W.T."/>
        </authorList>
    </citation>
    <scope>NUCLEOTIDE SEQUENCE [LARGE SCALE GENOMIC DNA]</scope>
    <source>
        <strain evidence="6 7">BR7-21</strain>
    </source>
</reference>
<name>A0A5B8U927_9ACTN</name>
<keyword evidence="3" id="KW-0249">Electron transport</keyword>
<keyword evidence="4" id="KW-0186">Copper</keyword>
<dbReference type="GO" id="GO:0009055">
    <property type="term" value="F:electron transfer activity"/>
    <property type="evidence" value="ECO:0007669"/>
    <property type="project" value="InterPro"/>
</dbReference>
<evidence type="ECO:0000313" key="6">
    <source>
        <dbReference type="EMBL" id="QEC49477.1"/>
    </source>
</evidence>
<accession>A0A5B8U927</accession>
<dbReference type="SUPFAM" id="SSF49503">
    <property type="entry name" value="Cupredoxins"/>
    <property type="match status" value="1"/>
</dbReference>
<evidence type="ECO:0000259" key="5">
    <source>
        <dbReference type="Pfam" id="PF00127"/>
    </source>
</evidence>
<dbReference type="InterPro" id="IPR028871">
    <property type="entry name" value="BlueCu_1_BS"/>
</dbReference>
<dbReference type="InterPro" id="IPR033138">
    <property type="entry name" value="Cu_oxidase_CS"/>
</dbReference>
<dbReference type="PROSITE" id="PS00079">
    <property type="entry name" value="MULTICOPPER_OXIDASE1"/>
    <property type="match status" value="1"/>
</dbReference>
<dbReference type="Pfam" id="PF00127">
    <property type="entry name" value="Copper-bind"/>
    <property type="match status" value="1"/>
</dbReference>
<gene>
    <name evidence="6" type="ORF">FSW04_19170</name>
</gene>
<dbReference type="PROSITE" id="PS00196">
    <property type="entry name" value="COPPER_BLUE"/>
    <property type="match status" value="1"/>
</dbReference>
<dbReference type="Gene3D" id="2.60.40.420">
    <property type="entry name" value="Cupredoxins - blue copper proteins"/>
    <property type="match status" value="1"/>
</dbReference>
<dbReference type="InterPro" id="IPR008972">
    <property type="entry name" value="Cupredoxin"/>
</dbReference>
<dbReference type="GO" id="GO:0005507">
    <property type="term" value="F:copper ion binding"/>
    <property type="evidence" value="ECO:0007669"/>
    <property type="project" value="InterPro"/>
</dbReference>
<dbReference type="Proteomes" id="UP000321805">
    <property type="component" value="Chromosome"/>
</dbReference>
<sequence>MPRILTVRPVVLLGVGLLLAAAAVFVLARGPHADAAGTARAVHLSASPAKLAFNKKTLTVRHGKITFIMANPSSLPHGIAVEGHGIDKDGKVVATGRTSRVTVTLRKGTYEFFCPVPAHKAAGMRGKIIVT</sequence>
<evidence type="ECO:0000313" key="7">
    <source>
        <dbReference type="Proteomes" id="UP000321805"/>
    </source>
</evidence>
<evidence type="ECO:0000256" key="4">
    <source>
        <dbReference type="ARBA" id="ARBA00023008"/>
    </source>
</evidence>
<dbReference type="PANTHER" id="PTHR38439:SF3">
    <property type="entry name" value="COPPER-RESISTANT CUPROPROTEIN COPI"/>
    <property type="match status" value="1"/>
</dbReference>
<organism evidence="6 7">
    <name type="scientific">Baekduia soli</name>
    <dbReference type="NCBI Taxonomy" id="496014"/>
    <lineage>
        <taxon>Bacteria</taxon>
        <taxon>Bacillati</taxon>
        <taxon>Actinomycetota</taxon>
        <taxon>Thermoleophilia</taxon>
        <taxon>Solirubrobacterales</taxon>
        <taxon>Baekduiaceae</taxon>
        <taxon>Baekduia</taxon>
    </lineage>
</organism>
<dbReference type="PANTHER" id="PTHR38439">
    <property type="entry name" value="AURACYANIN-B"/>
    <property type="match status" value="1"/>
</dbReference>
<proteinExistence type="predicted"/>
<dbReference type="InterPro" id="IPR000923">
    <property type="entry name" value="BlueCu_1"/>
</dbReference>
<protein>
    <recommendedName>
        <fullName evidence="5">Blue (type 1) copper domain-containing protein</fullName>
    </recommendedName>
</protein>
<evidence type="ECO:0000256" key="1">
    <source>
        <dbReference type="ARBA" id="ARBA00022448"/>
    </source>
</evidence>
<evidence type="ECO:0000256" key="3">
    <source>
        <dbReference type="ARBA" id="ARBA00022982"/>
    </source>
</evidence>
<feature type="domain" description="Blue (type 1) copper" evidence="5">
    <location>
        <begin position="42"/>
        <end position="130"/>
    </location>
</feature>
<keyword evidence="1" id="KW-0813">Transport</keyword>
<keyword evidence="2" id="KW-0479">Metal-binding</keyword>
<evidence type="ECO:0000256" key="2">
    <source>
        <dbReference type="ARBA" id="ARBA00022723"/>
    </source>
</evidence>
<dbReference type="OrthoDB" id="345021at2"/>
<dbReference type="KEGG" id="bsol:FSW04_19170"/>
<dbReference type="AlphaFoldDB" id="A0A5B8U927"/>
<dbReference type="EMBL" id="CP042430">
    <property type="protein sequence ID" value="QEC49477.1"/>
    <property type="molecule type" value="Genomic_DNA"/>
</dbReference>
<keyword evidence="7" id="KW-1185">Reference proteome</keyword>
<dbReference type="InterPro" id="IPR050845">
    <property type="entry name" value="Cu-binding_ET"/>
</dbReference>